<dbReference type="GO" id="GO:0005634">
    <property type="term" value="C:nucleus"/>
    <property type="evidence" value="ECO:0007669"/>
    <property type="project" value="TreeGrafter"/>
</dbReference>
<feature type="compositionally biased region" description="Low complexity" evidence="1">
    <location>
        <begin position="51"/>
        <end position="62"/>
    </location>
</feature>
<dbReference type="PANTHER" id="PTHR15615">
    <property type="match status" value="1"/>
</dbReference>
<dbReference type="Proteomes" id="UP000237144">
    <property type="component" value="Unassembled WGS sequence"/>
</dbReference>
<comment type="caution">
    <text evidence="2">The sequence shown here is derived from an EMBL/GenBank/DDBJ whole genome shotgun (WGS) entry which is preliminary data.</text>
</comment>
<feature type="compositionally biased region" description="Low complexity" evidence="1">
    <location>
        <begin position="350"/>
        <end position="371"/>
    </location>
</feature>
<feature type="compositionally biased region" description="Polar residues" evidence="1">
    <location>
        <begin position="378"/>
        <end position="388"/>
    </location>
</feature>
<dbReference type="InterPro" id="IPR036915">
    <property type="entry name" value="Cyclin-like_sf"/>
</dbReference>
<evidence type="ECO:0000313" key="2">
    <source>
        <dbReference type="EMBL" id="POY76554.1"/>
    </source>
</evidence>
<dbReference type="SUPFAM" id="SSF47954">
    <property type="entry name" value="Cyclin-like"/>
    <property type="match status" value="1"/>
</dbReference>
<dbReference type="Gene3D" id="1.10.472.10">
    <property type="entry name" value="Cyclin-like"/>
    <property type="match status" value="1"/>
</dbReference>
<dbReference type="CDD" id="cd20558">
    <property type="entry name" value="CYCLIN_ScPCL7-like"/>
    <property type="match status" value="1"/>
</dbReference>
<evidence type="ECO:0000313" key="3">
    <source>
        <dbReference type="Proteomes" id="UP000237144"/>
    </source>
</evidence>
<gene>
    <name evidence="2" type="ORF">BMF94_0395</name>
</gene>
<dbReference type="GO" id="GO:0000307">
    <property type="term" value="C:cyclin-dependent protein kinase holoenzyme complex"/>
    <property type="evidence" value="ECO:0007669"/>
    <property type="project" value="TreeGrafter"/>
</dbReference>
<feature type="compositionally biased region" description="Low complexity" evidence="1">
    <location>
        <begin position="437"/>
        <end position="455"/>
    </location>
</feature>
<protein>
    <recommendedName>
        <fullName evidence="4">Cyclin</fullName>
    </recommendedName>
</protein>
<sequence>MEVDFTNANAEAGPSRLAGVAPRPSTATASAAAVPSRPESTRLGHSSHSQPAPATAIANTTTTRKDPVRRAAGPLIVPTQVTADGIRVVPQQFENCQLDDLITLIASMLDRLIQHNDRIPLTTNSLTRFHSRAPPNITVRDYLLRIAKYTNVEPCCLLILLPYVDKACARITSFTISSLTVHRFIIAAISVGSKALSDAFCTNGRYARVGGISVVEMNLLEKEFCEALDWRLTTSGPVLAHYYTSLVRSHPKYQLSTQGAPSPPPPAAPISVPAPLPSSSSTSTPPSPPASKPAVGAPPLSARPTPSEPRLHAMQVDTPPSRAPELASAAVTPVTPAVEHGSGPGSESASFDGDSSTAPSSSTSSPFTHAPHYPDATRSVSSRPTSRGTAAAEAPALFPPNLTRHVSDTGSNLPSPARGAEHTPPPIAGQGTGAGAASGTSSTGFSVSDASSSSSLQQPPSGLRYLEGATVTGQDGEMAATTAMPRPSAIGAKRGHDRLADSSRSRSRERAGAAAAPLAGGAGTGHGYERGSSLQPDRQRVGSPLAAHAGAGVRMSDHVRLGKSPRLAFTSTAMGEEMR</sequence>
<dbReference type="PANTHER" id="PTHR15615:SF117">
    <property type="entry name" value="PHO85 CYCLIN PHO80"/>
    <property type="match status" value="1"/>
</dbReference>
<organism evidence="2 3">
    <name type="scientific">Rhodotorula taiwanensis</name>
    <dbReference type="NCBI Taxonomy" id="741276"/>
    <lineage>
        <taxon>Eukaryota</taxon>
        <taxon>Fungi</taxon>
        <taxon>Dikarya</taxon>
        <taxon>Basidiomycota</taxon>
        <taxon>Pucciniomycotina</taxon>
        <taxon>Microbotryomycetes</taxon>
        <taxon>Sporidiobolales</taxon>
        <taxon>Sporidiobolaceae</taxon>
        <taxon>Rhodotorula</taxon>
    </lineage>
</organism>
<dbReference type="Pfam" id="PF08613">
    <property type="entry name" value="Cyclin"/>
    <property type="match status" value="1"/>
</dbReference>
<name>A0A2S5BIH6_9BASI</name>
<feature type="compositionally biased region" description="Pro residues" evidence="1">
    <location>
        <begin position="261"/>
        <end position="276"/>
    </location>
</feature>
<keyword evidence="3" id="KW-1185">Reference proteome</keyword>
<feature type="compositionally biased region" description="Low complexity" evidence="1">
    <location>
        <begin position="20"/>
        <end position="38"/>
    </location>
</feature>
<dbReference type="AlphaFoldDB" id="A0A2S5BIH6"/>
<dbReference type="InterPro" id="IPR013922">
    <property type="entry name" value="Cyclin_PHO80-like"/>
</dbReference>
<proteinExistence type="predicted"/>
<evidence type="ECO:0008006" key="4">
    <source>
        <dbReference type="Google" id="ProtNLM"/>
    </source>
</evidence>
<accession>A0A2S5BIH6</accession>
<dbReference type="GO" id="GO:0016538">
    <property type="term" value="F:cyclin-dependent protein serine/threonine kinase regulator activity"/>
    <property type="evidence" value="ECO:0007669"/>
    <property type="project" value="TreeGrafter"/>
</dbReference>
<dbReference type="OrthoDB" id="337735at2759"/>
<feature type="compositionally biased region" description="Low complexity" evidence="1">
    <location>
        <begin position="329"/>
        <end position="338"/>
    </location>
</feature>
<feature type="compositionally biased region" description="Basic and acidic residues" evidence="1">
    <location>
        <begin position="497"/>
        <end position="511"/>
    </location>
</feature>
<dbReference type="EMBL" id="PJQD01000004">
    <property type="protein sequence ID" value="POY76554.1"/>
    <property type="molecule type" value="Genomic_DNA"/>
</dbReference>
<feature type="region of interest" description="Disordered" evidence="1">
    <location>
        <begin position="1"/>
        <end position="70"/>
    </location>
</feature>
<dbReference type="STRING" id="741276.A0A2S5BIH6"/>
<reference evidence="2 3" key="1">
    <citation type="journal article" date="2018" name="Front. Microbiol.">
        <title>Prospects for Fungal Bioremediation of Acidic Radioactive Waste Sites: Characterization and Genome Sequence of Rhodotorula taiwanensis MD1149.</title>
        <authorList>
            <person name="Tkavc R."/>
            <person name="Matrosova V.Y."/>
            <person name="Grichenko O.E."/>
            <person name="Gostincar C."/>
            <person name="Volpe R.P."/>
            <person name="Klimenkova P."/>
            <person name="Gaidamakova E.K."/>
            <person name="Zhou C.E."/>
            <person name="Stewart B.J."/>
            <person name="Lyman M.G."/>
            <person name="Malfatti S.A."/>
            <person name="Rubinfeld B."/>
            <person name="Courtot M."/>
            <person name="Singh J."/>
            <person name="Dalgard C.L."/>
            <person name="Hamilton T."/>
            <person name="Frey K.G."/>
            <person name="Gunde-Cimerman N."/>
            <person name="Dugan L."/>
            <person name="Daly M.J."/>
        </authorList>
    </citation>
    <scope>NUCLEOTIDE SEQUENCE [LARGE SCALE GENOMIC DNA]</scope>
    <source>
        <strain evidence="2 3">MD1149</strain>
    </source>
</reference>
<dbReference type="GO" id="GO:0019901">
    <property type="term" value="F:protein kinase binding"/>
    <property type="evidence" value="ECO:0007669"/>
    <property type="project" value="InterPro"/>
</dbReference>
<feature type="region of interest" description="Disordered" evidence="1">
    <location>
        <begin position="254"/>
        <end position="559"/>
    </location>
</feature>
<evidence type="ECO:0000256" key="1">
    <source>
        <dbReference type="SAM" id="MobiDB-lite"/>
    </source>
</evidence>